<dbReference type="Gene3D" id="3.90.320.10">
    <property type="match status" value="1"/>
</dbReference>
<gene>
    <name evidence="12" type="ORF">SAMN05444955_101288</name>
</gene>
<protein>
    <submittedName>
        <fullName evidence="12">ATP-dependent helicase/DNAse subunit B</fullName>
    </submittedName>
</protein>
<name>A0A1H8ATC7_9BACL</name>
<evidence type="ECO:0000256" key="1">
    <source>
        <dbReference type="ARBA" id="ARBA00022722"/>
    </source>
</evidence>
<dbReference type="OrthoDB" id="9758506at2"/>
<dbReference type="InterPro" id="IPR011335">
    <property type="entry name" value="Restrct_endonuc-II-like"/>
</dbReference>
<evidence type="ECO:0000256" key="4">
    <source>
        <dbReference type="ARBA" id="ARBA00022801"/>
    </source>
</evidence>
<dbReference type="RefSeq" id="WP_089964573.1">
    <property type="nucleotide sequence ID" value="NZ_FOCQ01000001.1"/>
</dbReference>
<reference evidence="12 13" key="1">
    <citation type="submission" date="2016-10" db="EMBL/GenBank/DDBJ databases">
        <authorList>
            <person name="de Groot N.N."/>
        </authorList>
    </citation>
    <scope>NUCLEOTIDE SEQUENCE [LARGE SCALE GENOMIC DNA]</scope>
    <source>
        <strain evidence="12 13">DSM 46701</strain>
    </source>
</reference>
<evidence type="ECO:0000256" key="9">
    <source>
        <dbReference type="ARBA" id="ARBA00023204"/>
    </source>
</evidence>
<evidence type="ECO:0000256" key="2">
    <source>
        <dbReference type="ARBA" id="ARBA00022741"/>
    </source>
</evidence>
<keyword evidence="13" id="KW-1185">Reference proteome</keyword>
<evidence type="ECO:0000259" key="11">
    <source>
        <dbReference type="Pfam" id="PF21445"/>
    </source>
</evidence>
<evidence type="ECO:0000256" key="7">
    <source>
        <dbReference type="ARBA" id="ARBA00022840"/>
    </source>
</evidence>
<keyword evidence="4" id="KW-0378">Hydrolase</keyword>
<dbReference type="GO" id="GO:0004527">
    <property type="term" value="F:exonuclease activity"/>
    <property type="evidence" value="ECO:0007669"/>
    <property type="project" value="UniProtKB-KW"/>
</dbReference>
<keyword evidence="1" id="KW-0540">Nuclease</keyword>
<evidence type="ECO:0000256" key="8">
    <source>
        <dbReference type="ARBA" id="ARBA00023125"/>
    </source>
</evidence>
<keyword evidence="7" id="KW-0067">ATP-binding</keyword>
<dbReference type="GO" id="GO:0006281">
    <property type="term" value="P:DNA repair"/>
    <property type="evidence" value="ECO:0007669"/>
    <property type="project" value="UniProtKB-KW"/>
</dbReference>
<dbReference type="GO" id="GO:0004386">
    <property type="term" value="F:helicase activity"/>
    <property type="evidence" value="ECO:0007669"/>
    <property type="project" value="UniProtKB-KW"/>
</dbReference>
<evidence type="ECO:0000313" key="12">
    <source>
        <dbReference type="EMBL" id="SEM72747.1"/>
    </source>
</evidence>
<dbReference type="EMBL" id="FOCQ01000001">
    <property type="protein sequence ID" value="SEM72747.1"/>
    <property type="molecule type" value="Genomic_DNA"/>
</dbReference>
<accession>A0A1H8ATC7</accession>
<organism evidence="12 13">
    <name type="scientific">Lihuaxuella thermophila</name>
    <dbReference type="NCBI Taxonomy" id="1173111"/>
    <lineage>
        <taxon>Bacteria</taxon>
        <taxon>Bacillati</taxon>
        <taxon>Bacillota</taxon>
        <taxon>Bacilli</taxon>
        <taxon>Bacillales</taxon>
        <taxon>Thermoactinomycetaceae</taxon>
        <taxon>Lihuaxuella</taxon>
    </lineage>
</organism>
<evidence type="ECO:0000313" key="13">
    <source>
        <dbReference type="Proteomes" id="UP000199695"/>
    </source>
</evidence>
<proteinExistence type="predicted"/>
<feature type="domain" description="PD-(D/E)XK endonuclease-like" evidence="10">
    <location>
        <begin position="746"/>
        <end position="1056"/>
    </location>
</feature>
<keyword evidence="2" id="KW-0547">Nucleotide-binding</keyword>
<feature type="domain" description="ATP-dependent helicase/deoxyribonuclease subunit B N-terminal" evidence="11">
    <location>
        <begin position="89"/>
        <end position="221"/>
    </location>
</feature>
<evidence type="ECO:0000256" key="3">
    <source>
        <dbReference type="ARBA" id="ARBA00022763"/>
    </source>
</evidence>
<dbReference type="InterPro" id="IPR027417">
    <property type="entry name" value="P-loop_NTPase"/>
</dbReference>
<dbReference type="Pfam" id="PF12705">
    <property type="entry name" value="PDDEXK_1"/>
    <property type="match status" value="1"/>
</dbReference>
<dbReference type="InterPro" id="IPR038726">
    <property type="entry name" value="PDDEXK_AddAB-type"/>
</dbReference>
<dbReference type="Proteomes" id="UP000199695">
    <property type="component" value="Unassembled WGS sequence"/>
</dbReference>
<dbReference type="AlphaFoldDB" id="A0A1H8ATC7"/>
<evidence type="ECO:0000256" key="6">
    <source>
        <dbReference type="ARBA" id="ARBA00022839"/>
    </source>
</evidence>
<keyword evidence="8" id="KW-0238">DNA-binding</keyword>
<dbReference type="GO" id="GO:0005524">
    <property type="term" value="F:ATP binding"/>
    <property type="evidence" value="ECO:0007669"/>
    <property type="project" value="UniProtKB-KW"/>
</dbReference>
<sequence>MAGWIYLHPVSQARLGMGWDEKYEQEEKNTVYILPGSGQAERMKKQMRTKQVKWITFDHFVRHLLNSPYRLMSAAEQHWVVQQAVTELEREGELSYFQMVSSCSDNWILSLEKVLGEMKRAGILPMRLKRLWKNKRPKYQELALIYEKYQQLLRRFQVSDHEQYYFDLMQSMSQKTETIHLPDRVVLEHFHDLNPLQEQLLIQLVTEGVEVHLHLMWDETRPRLRNMVEPLVSRLQVKGFQTVPVSRDPNRVKVERISLMHLAENAFSPEPAVALADDALEILSAPGMEAEVDLVVARLKQWLREEQADCSDVAIISAEMDAYARILFKKLEQAGIPVSSPYKQKLSENSLLQTISAAFLMKAGKVEGGRALFCSPHLSWFHGRYTECLRLIRELGDPVRLAEFRQEWDIRQGDQETDPALVAAGRAVEAVFEWVESIPEEETWSGWLNWFQQWMKPLKNKDKWRQMALDPDRYEELAEGMNAWHCLEQLIREWSYLVAEDKGREPVSRTRFLTTLLQSAEQLFVQRKPARRKGVRLLPATQVRGDRFRAVFVLGCVEGKWPRNFSDHWLLPDEAREELRAEEVLLDLSQELRQRQLLPFFMSVISAVDFLVLSYPNTDEDGNRELPSPFLEECVSVFQPDSIHKREKDLSEQVGPPEWQDSFSPDQGLEFAFSRLTRPVDDESSSLAVSVLDDLLRRSPRMWQSLVNRIQAEQARRMDSFTRFDGVAEDVKLRRQLEDWAKRQIWSATDLNKMMTCRFHFMAEKIWKAHQAEDIVRGISRLEEGELIHEALCRFFSEYRQGKWSFRDEEHARERLMTIAGETAEKLLARVRGRHPSYLRIEKQRLKQTLSAFWNHELHWRKETNNYHPPAYLELSFGLPLDLNRQADGLLDPRSVSEPVSIPLSRHTLRLKGKIDRVDVNEGYYAVYDYKTGQAPSAQEIQEGRQLQLPLYLWALEHGFGFSREKAVGAAFYTRGTSQSAPVDNRNKGLWKKELADRAGIGKQVRSRLDQDTWDEVEKQLRSFIEDQLDKVMEGDFAVDPAWTCPEYCPQRKICRFSHRKGGRE</sequence>
<dbReference type="InterPro" id="IPR049035">
    <property type="entry name" value="ADDB_N"/>
</dbReference>
<keyword evidence="3" id="KW-0227">DNA damage</keyword>
<evidence type="ECO:0000256" key="5">
    <source>
        <dbReference type="ARBA" id="ARBA00022806"/>
    </source>
</evidence>
<dbReference type="GO" id="GO:0003677">
    <property type="term" value="F:DNA binding"/>
    <property type="evidence" value="ECO:0007669"/>
    <property type="project" value="UniProtKB-KW"/>
</dbReference>
<dbReference type="SUPFAM" id="SSF52980">
    <property type="entry name" value="Restriction endonuclease-like"/>
    <property type="match status" value="1"/>
</dbReference>
<dbReference type="Gene3D" id="3.40.50.300">
    <property type="entry name" value="P-loop containing nucleotide triphosphate hydrolases"/>
    <property type="match status" value="2"/>
</dbReference>
<keyword evidence="5 12" id="KW-0347">Helicase</keyword>
<dbReference type="STRING" id="1173111.SAMN05444955_101288"/>
<keyword evidence="6" id="KW-0269">Exonuclease</keyword>
<dbReference type="InterPro" id="IPR011604">
    <property type="entry name" value="PDDEXK-like_dom_sf"/>
</dbReference>
<evidence type="ECO:0000259" key="10">
    <source>
        <dbReference type="Pfam" id="PF12705"/>
    </source>
</evidence>
<dbReference type="Pfam" id="PF21445">
    <property type="entry name" value="ADDB_N"/>
    <property type="match status" value="1"/>
</dbReference>
<keyword evidence="9" id="KW-0234">DNA repair</keyword>
<dbReference type="SUPFAM" id="SSF52540">
    <property type="entry name" value="P-loop containing nucleoside triphosphate hydrolases"/>
    <property type="match status" value="1"/>
</dbReference>